<evidence type="ECO:0000259" key="7">
    <source>
        <dbReference type="Pfam" id="PF01292"/>
    </source>
</evidence>
<evidence type="ECO:0000256" key="6">
    <source>
        <dbReference type="SAM" id="Phobius"/>
    </source>
</evidence>
<dbReference type="GO" id="GO:0009055">
    <property type="term" value="F:electron transfer activity"/>
    <property type="evidence" value="ECO:0007669"/>
    <property type="project" value="InterPro"/>
</dbReference>
<feature type="transmembrane region" description="Helical" evidence="6">
    <location>
        <begin position="139"/>
        <end position="160"/>
    </location>
</feature>
<keyword evidence="5 6" id="KW-0472">Membrane</keyword>
<accession>A0A3L7DZG6</accession>
<feature type="transmembrane region" description="Helical" evidence="6">
    <location>
        <begin position="181"/>
        <end position="205"/>
    </location>
</feature>
<proteinExistence type="predicted"/>
<feature type="domain" description="Cytochrome b561 bacterial/Ni-hydrogenase" evidence="7">
    <location>
        <begin position="4"/>
        <end position="173"/>
    </location>
</feature>
<organism evidence="8 9">
    <name type="scientific">Seongchinamella sediminis</name>
    <dbReference type="NCBI Taxonomy" id="2283635"/>
    <lineage>
        <taxon>Bacteria</taxon>
        <taxon>Pseudomonadati</taxon>
        <taxon>Pseudomonadota</taxon>
        <taxon>Gammaproteobacteria</taxon>
        <taxon>Cellvibrionales</taxon>
        <taxon>Halieaceae</taxon>
        <taxon>Seongchinamella</taxon>
    </lineage>
</organism>
<dbReference type="GO" id="GO:0020037">
    <property type="term" value="F:heme binding"/>
    <property type="evidence" value="ECO:0007669"/>
    <property type="project" value="TreeGrafter"/>
</dbReference>
<evidence type="ECO:0000256" key="5">
    <source>
        <dbReference type="ARBA" id="ARBA00023136"/>
    </source>
</evidence>
<dbReference type="GO" id="GO:0022904">
    <property type="term" value="P:respiratory electron transport chain"/>
    <property type="evidence" value="ECO:0007669"/>
    <property type="project" value="InterPro"/>
</dbReference>
<evidence type="ECO:0000256" key="3">
    <source>
        <dbReference type="ARBA" id="ARBA00022692"/>
    </source>
</evidence>
<dbReference type="OrthoDB" id="196472at2"/>
<feature type="transmembrane region" description="Helical" evidence="6">
    <location>
        <begin position="7"/>
        <end position="25"/>
    </location>
</feature>
<dbReference type="Pfam" id="PF01292">
    <property type="entry name" value="Ni_hydr_CYTB"/>
    <property type="match status" value="1"/>
</dbReference>
<dbReference type="Gene3D" id="1.20.950.20">
    <property type="entry name" value="Transmembrane di-heme cytochromes, Chain C"/>
    <property type="match status" value="1"/>
</dbReference>
<keyword evidence="9" id="KW-1185">Reference proteome</keyword>
<dbReference type="Proteomes" id="UP000265509">
    <property type="component" value="Unassembled WGS sequence"/>
</dbReference>
<reference evidence="8 9" key="1">
    <citation type="submission" date="2018-07" db="EMBL/GenBank/DDBJ databases">
        <title>Halioglobus sp. genome submission.</title>
        <authorList>
            <person name="Ye M.-Q."/>
            <person name="Du Z.-J."/>
        </authorList>
    </citation>
    <scope>NUCLEOTIDE SEQUENCE [LARGE SCALE GENOMIC DNA]</scope>
    <source>
        <strain evidence="8 9">U0301</strain>
    </source>
</reference>
<gene>
    <name evidence="8" type="ORF">DWB85_12250</name>
</gene>
<evidence type="ECO:0000256" key="2">
    <source>
        <dbReference type="ARBA" id="ARBA00022475"/>
    </source>
</evidence>
<keyword evidence="4 6" id="KW-1133">Transmembrane helix</keyword>
<evidence type="ECO:0000313" key="9">
    <source>
        <dbReference type="Proteomes" id="UP000265509"/>
    </source>
</evidence>
<feature type="transmembrane region" description="Helical" evidence="6">
    <location>
        <begin position="37"/>
        <end position="55"/>
    </location>
</feature>
<name>A0A3L7DZG6_9GAMM</name>
<dbReference type="EMBL" id="QRAN01000012">
    <property type="protein sequence ID" value="RLQ21523.1"/>
    <property type="molecule type" value="Genomic_DNA"/>
</dbReference>
<evidence type="ECO:0000256" key="4">
    <source>
        <dbReference type="ARBA" id="ARBA00022989"/>
    </source>
</evidence>
<protein>
    <submittedName>
        <fullName evidence="8">Hydrogenase</fullName>
    </submittedName>
</protein>
<sequence length="215" mass="23728">MHPVWDLPTRVFHWLLVLCVVLAWWSAEFERYDWHEWVGYALIVLVVTRLVWGLVGSVHARFSDFIAGPKRIAAYLRGEGSPTPGHNPLGGWSVVALLALLLLQAVSGLFNSDDVLFSGPLYYAADSGFRDLMGSIHDLAFNVLLGLVALHVLVVCYHQFRKRDGMITAMIRGAAAGRQGRAAPVAAWKALLLALLVAGLLWLGLEQAPQPQPLW</sequence>
<comment type="caution">
    <text evidence="8">The sequence shown here is derived from an EMBL/GenBank/DDBJ whole genome shotgun (WGS) entry which is preliminary data.</text>
</comment>
<dbReference type="InterPro" id="IPR051542">
    <property type="entry name" value="Hydrogenase_cytochrome"/>
</dbReference>
<evidence type="ECO:0000256" key="1">
    <source>
        <dbReference type="ARBA" id="ARBA00004651"/>
    </source>
</evidence>
<keyword evidence="3 6" id="KW-0812">Transmembrane</keyword>
<dbReference type="RefSeq" id="WP_117955008.1">
    <property type="nucleotide sequence ID" value="NZ_QRAN01000012.1"/>
</dbReference>
<dbReference type="AlphaFoldDB" id="A0A3L7DZG6"/>
<dbReference type="InterPro" id="IPR011577">
    <property type="entry name" value="Cyt_b561_bac/Ni-Hgenase"/>
</dbReference>
<evidence type="ECO:0000313" key="8">
    <source>
        <dbReference type="EMBL" id="RLQ21523.1"/>
    </source>
</evidence>
<keyword evidence="2" id="KW-1003">Cell membrane</keyword>
<comment type="subcellular location">
    <subcellularLocation>
        <location evidence="1">Cell membrane</location>
        <topology evidence="1">Multi-pass membrane protein</topology>
    </subcellularLocation>
</comment>
<dbReference type="SUPFAM" id="SSF81342">
    <property type="entry name" value="Transmembrane di-heme cytochromes"/>
    <property type="match status" value="1"/>
</dbReference>
<dbReference type="PANTHER" id="PTHR30485:SF2">
    <property type="entry name" value="BLL0597 PROTEIN"/>
    <property type="match status" value="1"/>
</dbReference>
<dbReference type="InterPro" id="IPR016174">
    <property type="entry name" value="Di-haem_cyt_TM"/>
</dbReference>
<dbReference type="PANTHER" id="PTHR30485">
    <property type="entry name" value="NI/FE-HYDROGENASE 1 B-TYPE CYTOCHROME SUBUNIT"/>
    <property type="match status" value="1"/>
</dbReference>
<dbReference type="GO" id="GO:0005886">
    <property type="term" value="C:plasma membrane"/>
    <property type="evidence" value="ECO:0007669"/>
    <property type="project" value="UniProtKB-SubCell"/>
</dbReference>